<proteinExistence type="predicted"/>
<dbReference type="InterPro" id="IPR014030">
    <property type="entry name" value="Ketoacyl_synth_N"/>
</dbReference>
<gene>
    <name evidence="2" type="ORF">OO013_15935</name>
</gene>
<dbReference type="EMBL" id="JAPFQN010000009">
    <property type="protein sequence ID" value="MCX2745369.1"/>
    <property type="molecule type" value="Genomic_DNA"/>
</dbReference>
<reference evidence="2 3" key="1">
    <citation type="submission" date="2022-11" db="EMBL/GenBank/DDBJ databases">
        <title>The characterization of three novel Bacteroidetes species and genomic analysis of their roles in tidal elemental geochemical cycles.</title>
        <authorList>
            <person name="Ma K."/>
        </authorList>
    </citation>
    <scope>NUCLEOTIDE SEQUENCE [LARGE SCALE GENOMIC DNA]</scope>
    <source>
        <strain evidence="2 3">M17</strain>
    </source>
</reference>
<dbReference type="SUPFAM" id="SSF53901">
    <property type="entry name" value="Thiolase-like"/>
    <property type="match status" value="1"/>
</dbReference>
<dbReference type="RefSeq" id="WP_266057936.1">
    <property type="nucleotide sequence ID" value="NZ_JAPFQN010000009.1"/>
</dbReference>
<comment type="caution">
    <text evidence="2">The sequence shown here is derived from an EMBL/GenBank/DDBJ whole genome shotgun (WGS) entry which is preliminary data.</text>
</comment>
<evidence type="ECO:0000259" key="1">
    <source>
        <dbReference type="Pfam" id="PF13723"/>
    </source>
</evidence>
<accession>A0ABT3RUB8</accession>
<evidence type="ECO:0000313" key="3">
    <source>
        <dbReference type="Proteomes" id="UP001209885"/>
    </source>
</evidence>
<name>A0ABT3RUB8_9BACT</name>
<protein>
    <submittedName>
        <fullName evidence="2">Beta-ketoacyl synthase chain length factor</fullName>
    </submittedName>
</protein>
<evidence type="ECO:0000313" key="2">
    <source>
        <dbReference type="EMBL" id="MCX2745369.1"/>
    </source>
</evidence>
<sequence length="342" mass="37432">MKAFISATSSISPVRSFGVEKDLTQFNEEEVGYLKAIEPSYRSILNPKMARRMARVIKMGMATALDCLSSAKVENPGAISIGTGLGCLEDTYKFFKQIDDSDEGLLSPTSFIQSTHNTIAGQIALFIGCENQNFTFSNRGFSFENALEDGILKLAEGDDDILIGGIDEITSESIELLELLNCSGKINNSEIPVAGEGASMFMLTNKPDNAIVEIIDIECFFGDNSNVDIISEIEELLNKNGLSEEDLSGIVSGANGLPNDPAFYKSIAGHYNDKPVYEFKKLSGEYFTSTAFGLHVSVDIMHAQKGIETININDNKEGEFKHLLLINNYGNQYRTLILISKP</sequence>
<organism evidence="2 3">
    <name type="scientific">Mangrovivirga halotolerans</name>
    <dbReference type="NCBI Taxonomy" id="2993936"/>
    <lineage>
        <taxon>Bacteria</taxon>
        <taxon>Pseudomonadati</taxon>
        <taxon>Bacteroidota</taxon>
        <taxon>Cytophagia</taxon>
        <taxon>Cytophagales</taxon>
        <taxon>Mangrovivirgaceae</taxon>
        <taxon>Mangrovivirga</taxon>
    </lineage>
</organism>
<dbReference type="Proteomes" id="UP001209885">
    <property type="component" value="Unassembled WGS sequence"/>
</dbReference>
<keyword evidence="3" id="KW-1185">Reference proteome</keyword>
<dbReference type="InterPro" id="IPR016039">
    <property type="entry name" value="Thiolase-like"/>
</dbReference>
<feature type="domain" description="Beta-ketoacyl synthase-like N-terminal" evidence="1">
    <location>
        <begin position="42"/>
        <end position="169"/>
    </location>
</feature>
<dbReference type="Pfam" id="PF13723">
    <property type="entry name" value="Ketoacyl-synt_2"/>
    <property type="match status" value="1"/>
</dbReference>
<dbReference type="Gene3D" id="3.40.47.10">
    <property type="match status" value="1"/>
</dbReference>